<dbReference type="AlphaFoldDB" id="A0AAW2U500"/>
<reference evidence="1" key="1">
    <citation type="submission" date="2020-06" db="EMBL/GenBank/DDBJ databases">
        <authorList>
            <person name="Li T."/>
            <person name="Hu X."/>
            <person name="Zhang T."/>
            <person name="Song X."/>
            <person name="Zhang H."/>
            <person name="Dai N."/>
            <person name="Sheng W."/>
            <person name="Hou X."/>
            <person name="Wei L."/>
        </authorList>
    </citation>
    <scope>NUCLEOTIDE SEQUENCE</scope>
    <source>
        <strain evidence="1">KEN1</strain>
        <tissue evidence="1">Leaf</tissue>
    </source>
</reference>
<evidence type="ECO:0000313" key="1">
    <source>
        <dbReference type="EMBL" id="KAL0412194.1"/>
    </source>
</evidence>
<dbReference type="EMBL" id="JACGWN010000013">
    <property type="protein sequence ID" value="KAL0412194.1"/>
    <property type="molecule type" value="Genomic_DNA"/>
</dbReference>
<sequence length="105" mass="11707">MQGIGGRGPTAYRNLLRIRPYSPSRHVLRIKSYPQADTLLEKSISSAQAHKPSFVEASQPSFEQALRSFSRQLVSSVPCRHLSPPLRRHLSLASGEHLILPLARP</sequence>
<reference evidence="1" key="2">
    <citation type="journal article" date="2024" name="Plant">
        <title>Genomic evolution and insights into agronomic trait innovations of Sesamum species.</title>
        <authorList>
            <person name="Miao H."/>
            <person name="Wang L."/>
            <person name="Qu L."/>
            <person name="Liu H."/>
            <person name="Sun Y."/>
            <person name="Le M."/>
            <person name="Wang Q."/>
            <person name="Wei S."/>
            <person name="Zheng Y."/>
            <person name="Lin W."/>
            <person name="Duan Y."/>
            <person name="Cao H."/>
            <person name="Xiong S."/>
            <person name="Wang X."/>
            <person name="Wei L."/>
            <person name="Li C."/>
            <person name="Ma Q."/>
            <person name="Ju M."/>
            <person name="Zhao R."/>
            <person name="Li G."/>
            <person name="Mu C."/>
            <person name="Tian Q."/>
            <person name="Mei H."/>
            <person name="Zhang T."/>
            <person name="Gao T."/>
            <person name="Zhang H."/>
        </authorList>
    </citation>
    <scope>NUCLEOTIDE SEQUENCE</scope>
    <source>
        <strain evidence="1">KEN1</strain>
    </source>
</reference>
<organism evidence="1">
    <name type="scientific">Sesamum latifolium</name>
    <dbReference type="NCBI Taxonomy" id="2727402"/>
    <lineage>
        <taxon>Eukaryota</taxon>
        <taxon>Viridiplantae</taxon>
        <taxon>Streptophyta</taxon>
        <taxon>Embryophyta</taxon>
        <taxon>Tracheophyta</taxon>
        <taxon>Spermatophyta</taxon>
        <taxon>Magnoliopsida</taxon>
        <taxon>eudicotyledons</taxon>
        <taxon>Gunneridae</taxon>
        <taxon>Pentapetalae</taxon>
        <taxon>asterids</taxon>
        <taxon>lamiids</taxon>
        <taxon>Lamiales</taxon>
        <taxon>Pedaliaceae</taxon>
        <taxon>Sesamum</taxon>
    </lineage>
</organism>
<protein>
    <submittedName>
        <fullName evidence="1">Uncharacterized protein</fullName>
    </submittedName>
</protein>
<accession>A0AAW2U500</accession>
<gene>
    <name evidence="1" type="ORF">Slati_3809100</name>
</gene>
<proteinExistence type="predicted"/>
<comment type="caution">
    <text evidence="1">The sequence shown here is derived from an EMBL/GenBank/DDBJ whole genome shotgun (WGS) entry which is preliminary data.</text>
</comment>
<name>A0AAW2U500_9LAMI</name>